<dbReference type="Proteomes" id="UP000799778">
    <property type="component" value="Unassembled WGS sequence"/>
</dbReference>
<feature type="transmembrane region" description="Helical" evidence="6">
    <location>
        <begin position="170"/>
        <end position="190"/>
    </location>
</feature>
<comment type="subcellular location">
    <subcellularLocation>
        <location evidence="1">Membrane</location>
        <topology evidence="1">Multi-pass membrane protein</topology>
    </subcellularLocation>
</comment>
<gene>
    <name evidence="8" type="ORF">BU24DRAFT_422130</name>
</gene>
<comment type="similarity">
    <text evidence="2">Belongs to the major facilitator superfamily. Sugar transporter (TC 2.A.1.1) family.</text>
</comment>
<organism evidence="8 9">
    <name type="scientific">Aaosphaeria arxii CBS 175.79</name>
    <dbReference type="NCBI Taxonomy" id="1450172"/>
    <lineage>
        <taxon>Eukaryota</taxon>
        <taxon>Fungi</taxon>
        <taxon>Dikarya</taxon>
        <taxon>Ascomycota</taxon>
        <taxon>Pezizomycotina</taxon>
        <taxon>Dothideomycetes</taxon>
        <taxon>Pleosporomycetidae</taxon>
        <taxon>Pleosporales</taxon>
        <taxon>Pleosporales incertae sedis</taxon>
        <taxon>Aaosphaeria</taxon>
    </lineage>
</organism>
<keyword evidence="5 6" id="KW-0472">Membrane</keyword>
<dbReference type="GO" id="GO:0005351">
    <property type="term" value="F:carbohydrate:proton symporter activity"/>
    <property type="evidence" value="ECO:0007669"/>
    <property type="project" value="TreeGrafter"/>
</dbReference>
<evidence type="ECO:0000256" key="2">
    <source>
        <dbReference type="ARBA" id="ARBA00010992"/>
    </source>
</evidence>
<proteinExistence type="inferred from homology"/>
<dbReference type="OrthoDB" id="6133115at2759"/>
<reference evidence="8" key="1">
    <citation type="journal article" date="2020" name="Stud. Mycol.">
        <title>101 Dothideomycetes genomes: a test case for predicting lifestyles and emergence of pathogens.</title>
        <authorList>
            <person name="Haridas S."/>
            <person name="Albert R."/>
            <person name="Binder M."/>
            <person name="Bloem J."/>
            <person name="Labutti K."/>
            <person name="Salamov A."/>
            <person name="Andreopoulos B."/>
            <person name="Baker S."/>
            <person name="Barry K."/>
            <person name="Bills G."/>
            <person name="Bluhm B."/>
            <person name="Cannon C."/>
            <person name="Castanera R."/>
            <person name="Culley D."/>
            <person name="Daum C."/>
            <person name="Ezra D."/>
            <person name="Gonzalez J."/>
            <person name="Henrissat B."/>
            <person name="Kuo A."/>
            <person name="Liang C."/>
            <person name="Lipzen A."/>
            <person name="Lutzoni F."/>
            <person name="Magnuson J."/>
            <person name="Mondo S."/>
            <person name="Nolan M."/>
            <person name="Ohm R."/>
            <person name="Pangilinan J."/>
            <person name="Park H.-J."/>
            <person name="Ramirez L."/>
            <person name="Alfaro M."/>
            <person name="Sun H."/>
            <person name="Tritt A."/>
            <person name="Yoshinaga Y."/>
            <person name="Zwiers L.-H."/>
            <person name="Turgeon B."/>
            <person name="Goodwin S."/>
            <person name="Spatafora J."/>
            <person name="Crous P."/>
            <person name="Grigoriev I."/>
        </authorList>
    </citation>
    <scope>NUCLEOTIDE SEQUENCE</scope>
    <source>
        <strain evidence="8">CBS 175.79</strain>
    </source>
</reference>
<name>A0A6A5XSP1_9PLEO</name>
<feature type="transmembrane region" description="Helical" evidence="6">
    <location>
        <begin position="143"/>
        <end position="164"/>
    </location>
</feature>
<dbReference type="Pfam" id="PF00083">
    <property type="entry name" value="Sugar_tr"/>
    <property type="match status" value="1"/>
</dbReference>
<evidence type="ECO:0000256" key="6">
    <source>
        <dbReference type="SAM" id="Phobius"/>
    </source>
</evidence>
<keyword evidence="9" id="KW-1185">Reference proteome</keyword>
<keyword evidence="3 6" id="KW-0812">Transmembrane</keyword>
<dbReference type="InterPro" id="IPR005828">
    <property type="entry name" value="MFS_sugar_transport-like"/>
</dbReference>
<dbReference type="Gene3D" id="1.20.1250.20">
    <property type="entry name" value="MFS general substrate transporter like domains"/>
    <property type="match status" value="1"/>
</dbReference>
<feature type="transmembrane region" description="Helical" evidence="6">
    <location>
        <begin position="113"/>
        <end position="131"/>
    </location>
</feature>
<protein>
    <submittedName>
        <fullName evidence="8">General substrate transporter</fullName>
    </submittedName>
</protein>
<evidence type="ECO:0000256" key="4">
    <source>
        <dbReference type="ARBA" id="ARBA00022989"/>
    </source>
</evidence>
<dbReference type="InterPro" id="IPR020846">
    <property type="entry name" value="MFS_dom"/>
</dbReference>
<dbReference type="AlphaFoldDB" id="A0A6A5XSP1"/>
<feature type="transmembrane region" description="Helical" evidence="6">
    <location>
        <begin position="73"/>
        <end position="93"/>
    </location>
</feature>
<sequence>MIMFFPESPRWLISKERHEEAIAIMAKYHGDGDANAPIVQLQIREITDDFAATHNENPWWEFRELVNTKAARYRLYMVISMAFFGQWSGNNVVSYFMPAMVKQAGITDPNKQLLINAINPIFSMLAAMYGATLLDKLGRRKMLLGGLAGGLFSYVLLTAFTATAKPSNDLAYGTIVSIYLFGIFFAWGWTPLQTLYAVECLENRTRAKGSGLNFLFLNIAMVVNTYGISVGMEKIGWKLYLVYIGWIVVEMAIIFFFFVETAGKTLEELKEIFEAPNPKKASTQRVRVEMTESGKVVNVDPTV</sequence>
<dbReference type="PROSITE" id="PS50850">
    <property type="entry name" value="MFS"/>
    <property type="match status" value="1"/>
</dbReference>
<dbReference type="EMBL" id="ML978069">
    <property type="protein sequence ID" value="KAF2015827.1"/>
    <property type="molecule type" value="Genomic_DNA"/>
</dbReference>
<evidence type="ECO:0000256" key="1">
    <source>
        <dbReference type="ARBA" id="ARBA00004141"/>
    </source>
</evidence>
<dbReference type="InterPro" id="IPR036259">
    <property type="entry name" value="MFS_trans_sf"/>
</dbReference>
<keyword evidence="4 6" id="KW-1133">Transmembrane helix</keyword>
<evidence type="ECO:0000256" key="3">
    <source>
        <dbReference type="ARBA" id="ARBA00022692"/>
    </source>
</evidence>
<evidence type="ECO:0000256" key="5">
    <source>
        <dbReference type="ARBA" id="ARBA00023136"/>
    </source>
</evidence>
<dbReference type="InterPro" id="IPR050360">
    <property type="entry name" value="MFS_Sugar_Transporters"/>
</dbReference>
<dbReference type="InterPro" id="IPR005829">
    <property type="entry name" value="Sugar_transporter_CS"/>
</dbReference>
<dbReference type="SUPFAM" id="SSF103473">
    <property type="entry name" value="MFS general substrate transporter"/>
    <property type="match status" value="1"/>
</dbReference>
<dbReference type="PANTHER" id="PTHR48022:SF70">
    <property type="entry name" value="MONOSACCHARIDE TRANSPORTER, PUTATIVE (AFU_ORTHOLOGUE AFUA_5G14540)-RELATED"/>
    <property type="match status" value="1"/>
</dbReference>
<feature type="transmembrane region" description="Helical" evidence="6">
    <location>
        <begin position="240"/>
        <end position="259"/>
    </location>
</feature>
<accession>A0A6A5XSP1</accession>
<dbReference type="GO" id="GO:0016020">
    <property type="term" value="C:membrane"/>
    <property type="evidence" value="ECO:0007669"/>
    <property type="project" value="UniProtKB-SubCell"/>
</dbReference>
<evidence type="ECO:0000313" key="9">
    <source>
        <dbReference type="Proteomes" id="UP000799778"/>
    </source>
</evidence>
<feature type="transmembrane region" description="Helical" evidence="6">
    <location>
        <begin position="211"/>
        <end position="228"/>
    </location>
</feature>
<evidence type="ECO:0000259" key="7">
    <source>
        <dbReference type="PROSITE" id="PS50850"/>
    </source>
</evidence>
<feature type="domain" description="Major facilitator superfamily (MFS) profile" evidence="7">
    <location>
        <begin position="1"/>
        <end position="262"/>
    </location>
</feature>
<evidence type="ECO:0000313" key="8">
    <source>
        <dbReference type="EMBL" id="KAF2015827.1"/>
    </source>
</evidence>
<dbReference type="GeneID" id="54285301"/>
<dbReference type="RefSeq" id="XP_033384166.1">
    <property type="nucleotide sequence ID" value="XM_033527904.1"/>
</dbReference>
<dbReference type="PROSITE" id="PS00216">
    <property type="entry name" value="SUGAR_TRANSPORT_1"/>
    <property type="match status" value="1"/>
</dbReference>
<dbReference type="PANTHER" id="PTHR48022">
    <property type="entry name" value="PLASTIDIC GLUCOSE TRANSPORTER 4"/>
    <property type="match status" value="1"/>
</dbReference>